<protein>
    <submittedName>
        <fullName evidence="4">TetR/AcrR family transcriptional regulator</fullName>
    </submittedName>
</protein>
<dbReference type="InterPro" id="IPR001647">
    <property type="entry name" value="HTH_TetR"/>
</dbReference>
<comment type="caution">
    <text evidence="4">The sequence shown here is derived from an EMBL/GenBank/DDBJ whole genome shotgun (WGS) entry which is preliminary data.</text>
</comment>
<dbReference type="GO" id="GO:0003700">
    <property type="term" value="F:DNA-binding transcription factor activity"/>
    <property type="evidence" value="ECO:0007669"/>
    <property type="project" value="TreeGrafter"/>
</dbReference>
<organism evidence="4 5">
    <name type="scientific">Nocardia vermiculata</name>
    <dbReference type="NCBI Taxonomy" id="257274"/>
    <lineage>
        <taxon>Bacteria</taxon>
        <taxon>Bacillati</taxon>
        <taxon>Actinomycetota</taxon>
        <taxon>Actinomycetes</taxon>
        <taxon>Mycobacteriales</taxon>
        <taxon>Nocardiaceae</taxon>
        <taxon>Nocardia</taxon>
    </lineage>
</organism>
<dbReference type="GO" id="GO:0000976">
    <property type="term" value="F:transcription cis-regulatory region binding"/>
    <property type="evidence" value="ECO:0007669"/>
    <property type="project" value="TreeGrafter"/>
</dbReference>
<sequence length="215" mass="22645">MDSRTARAKQERRRVIMAAAAGLFAACGYRAASMDEIACRAGISKPVLYKSFSSKLELYLAVLHDAVQVLGETLTTALDRAEDMRSIVAATVAAVFDFADIHPRAAALLAGAGVADEPSAQHIAHQAAQICATALDRALAPYPFARPEQNWLITAELVAIAQSCAQDWAITGKHLRKSDAVATTVSLCWGGLAGVQLTSTQPETDAPAPISGARS</sequence>
<dbReference type="PANTHER" id="PTHR30055:SF160">
    <property type="entry name" value="TRANSCRIPTIONAL REGULATORY PROTEIN (PROBABLY ASNC-FAMILY)-RELATED"/>
    <property type="match status" value="1"/>
</dbReference>
<dbReference type="InterPro" id="IPR009057">
    <property type="entry name" value="Homeodomain-like_sf"/>
</dbReference>
<dbReference type="PRINTS" id="PR00455">
    <property type="entry name" value="HTHTETR"/>
</dbReference>
<name>A0A846Y0L8_9NOCA</name>
<dbReference type="Pfam" id="PF00440">
    <property type="entry name" value="TetR_N"/>
    <property type="match status" value="1"/>
</dbReference>
<evidence type="ECO:0000313" key="5">
    <source>
        <dbReference type="Proteomes" id="UP000565711"/>
    </source>
</evidence>
<gene>
    <name evidence="4" type="ORF">HGA08_21715</name>
</gene>
<dbReference type="SUPFAM" id="SSF48498">
    <property type="entry name" value="Tetracyclin repressor-like, C-terminal domain"/>
    <property type="match status" value="1"/>
</dbReference>
<dbReference type="SUPFAM" id="SSF46689">
    <property type="entry name" value="Homeodomain-like"/>
    <property type="match status" value="1"/>
</dbReference>
<dbReference type="AlphaFoldDB" id="A0A846Y0L8"/>
<keyword evidence="1 2" id="KW-0238">DNA-binding</keyword>
<evidence type="ECO:0000256" key="2">
    <source>
        <dbReference type="PROSITE-ProRule" id="PRU00335"/>
    </source>
</evidence>
<evidence type="ECO:0000313" key="4">
    <source>
        <dbReference type="EMBL" id="NKY52823.1"/>
    </source>
</evidence>
<evidence type="ECO:0000259" key="3">
    <source>
        <dbReference type="PROSITE" id="PS50977"/>
    </source>
</evidence>
<dbReference type="EMBL" id="JAAXOP010000013">
    <property type="protein sequence ID" value="NKY52823.1"/>
    <property type="molecule type" value="Genomic_DNA"/>
</dbReference>
<proteinExistence type="predicted"/>
<feature type="domain" description="HTH tetR-type" evidence="3">
    <location>
        <begin position="10"/>
        <end position="70"/>
    </location>
</feature>
<dbReference type="PROSITE" id="PS51257">
    <property type="entry name" value="PROKAR_LIPOPROTEIN"/>
    <property type="match status" value="1"/>
</dbReference>
<dbReference type="PANTHER" id="PTHR30055">
    <property type="entry name" value="HTH-TYPE TRANSCRIPTIONAL REGULATOR RUTR"/>
    <property type="match status" value="1"/>
</dbReference>
<dbReference type="InterPro" id="IPR050109">
    <property type="entry name" value="HTH-type_TetR-like_transc_reg"/>
</dbReference>
<dbReference type="PROSITE" id="PS50977">
    <property type="entry name" value="HTH_TETR_2"/>
    <property type="match status" value="1"/>
</dbReference>
<dbReference type="Gene3D" id="1.10.357.10">
    <property type="entry name" value="Tetracycline Repressor, domain 2"/>
    <property type="match status" value="1"/>
</dbReference>
<keyword evidence="5" id="KW-1185">Reference proteome</keyword>
<feature type="DNA-binding region" description="H-T-H motif" evidence="2">
    <location>
        <begin position="33"/>
        <end position="52"/>
    </location>
</feature>
<dbReference type="InterPro" id="IPR036271">
    <property type="entry name" value="Tet_transcr_reg_TetR-rel_C_sf"/>
</dbReference>
<accession>A0A846Y0L8</accession>
<dbReference type="Proteomes" id="UP000565711">
    <property type="component" value="Unassembled WGS sequence"/>
</dbReference>
<evidence type="ECO:0000256" key="1">
    <source>
        <dbReference type="ARBA" id="ARBA00023125"/>
    </source>
</evidence>
<reference evidence="4 5" key="1">
    <citation type="submission" date="2020-04" db="EMBL/GenBank/DDBJ databases">
        <title>MicrobeNet Type strains.</title>
        <authorList>
            <person name="Nicholson A.C."/>
        </authorList>
    </citation>
    <scope>NUCLEOTIDE SEQUENCE [LARGE SCALE GENOMIC DNA]</scope>
    <source>
        <strain evidence="4 5">JCM 12354</strain>
    </source>
</reference>